<dbReference type="GO" id="GO:0005840">
    <property type="term" value="C:ribosome"/>
    <property type="evidence" value="ECO:0007669"/>
    <property type="project" value="UniProtKB-KW"/>
</dbReference>
<dbReference type="SMART" id="SM01402">
    <property type="entry name" value="Ribosomal_S27"/>
    <property type="match status" value="1"/>
</dbReference>
<reference evidence="6" key="1">
    <citation type="journal article" date="2015" name="Genome Biol. Evol.">
        <title>Nucleomorph Genome Sequences of Two Chlorarachniophytes, Amorphochlora amoebiformis and Lotharella vacuolata.</title>
        <authorList>
            <person name="Suzuki S."/>
            <person name="Shirato S."/>
            <person name="Hirakawa Y."/>
            <person name="Ishida K."/>
        </authorList>
    </citation>
    <scope>NUCLEOTIDE SEQUENCE</scope>
    <source>
        <strain evidence="6">CCMP240</strain>
    </source>
</reference>
<dbReference type="GO" id="GO:1990904">
    <property type="term" value="C:ribonucleoprotein complex"/>
    <property type="evidence" value="ECO:0007669"/>
    <property type="project" value="UniProtKB-KW"/>
</dbReference>
<dbReference type="EMBL" id="AB996600">
    <property type="protein sequence ID" value="BAS01548.1"/>
    <property type="molecule type" value="Genomic_DNA"/>
</dbReference>
<keyword evidence="2 6" id="KW-0689">Ribosomal protein</keyword>
<protein>
    <submittedName>
        <fullName evidence="6">Ribosomal protein S27a</fullName>
    </submittedName>
</protein>
<gene>
    <name evidence="6" type="primary">rps27a</name>
</gene>
<dbReference type="AlphaFoldDB" id="A0A0H5BHD0"/>
<name>A0A0H5BHD0_9EUKA</name>
<dbReference type="GO" id="GO:0003735">
    <property type="term" value="F:structural constituent of ribosome"/>
    <property type="evidence" value="ECO:0007669"/>
    <property type="project" value="InterPro"/>
</dbReference>
<evidence type="ECO:0000256" key="4">
    <source>
        <dbReference type="SAM" id="MobiDB-lite"/>
    </source>
</evidence>
<feature type="domain" description="Small ribosomal subunit protein eS31" evidence="5">
    <location>
        <begin position="47"/>
        <end position="90"/>
    </location>
</feature>
<evidence type="ECO:0000256" key="1">
    <source>
        <dbReference type="ARBA" id="ARBA00022833"/>
    </source>
</evidence>
<proteinExistence type="predicted"/>
<feature type="compositionally biased region" description="Basic residues" evidence="4">
    <location>
        <begin position="12"/>
        <end position="32"/>
    </location>
</feature>
<dbReference type="SUPFAM" id="SSF57829">
    <property type="entry name" value="Zn-binding ribosomal proteins"/>
    <property type="match status" value="1"/>
</dbReference>
<dbReference type="Gene3D" id="6.20.50.150">
    <property type="match status" value="1"/>
</dbReference>
<dbReference type="InterPro" id="IPR038582">
    <property type="entry name" value="Ribosomal_eS31_euk-type_sf"/>
</dbReference>
<evidence type="ECO:0000259" key="5">
    <source>
        <dbReference type="SMART" id="SM01402"/>
    </source>
</evidence>
<dbReference type="InterPro" id="IPR002906">
    <property type="entry name" value="Ribosomal_eS31"/>
</dbReference>
<sequence>MLVKYNFENLKGGKKKKKKKKIPNTPKKDKHIKKKNPLHILKIIKVINLYFKINRESVKINKFCFNESCSLTSFMANHENRFHCGRCGQTKFKKNKKTKS</sequence>
<evidence type="ECO:0000256" key="3">
    <source>
        <dbReference type="ARBA" id="ARBA00023274"/>
    </source>
</evidence>
<dbReference type="Pfam" id="PF01599">
    <property type="entry name" value="Ribosomal_S27"/>
    <property type="match status" value="1"/>
</dbReference>
<organism evidence="6">
    <name type="scientific">Lotharella vacuolata</name>
    <dbReference type="NCBI Taxonomy" id="74820"/>
    <lineage>
        <taxon>Eukaryota</taxon>
        <taxon>Sar</taxon>
        <taxon>Rhizaria</taxon>
        <taxon>Cercozoa</taxon>
        <taxon>Chlorarachniophyceae</taxon>
        <taxon>Lotharella</taxon>
    </lineage>
</organism>
<keyword evidence="1" id="KW-0862">Zinc</keyword>
<keyword evidence="3" id="KW-0687">Ribonucleoprotein</keyword>
<geneLocation type="nucleomorph" evidence="6"/>
<evidence type="ECO:0000313" key="6">
    <source>
        <dbReference type="EMBL" id="BAS01548.1"/>
    </source>
</evidence>
<keyword evidence="6" id="KW-0542">Nucleomorph</keyword>
<dbReference type="GO" id="GO:0006412">
    <property type="term" value="P:translation"/>
    <property type="evidence" value="ECO:0007669"/>
    <property type="project" value="InterPro"/>
</dbReference>
<feature type="region of interest" description="Disordered" evidence="4">
    <location>
        <begin position="11"/>
        <end position="32"/>
    </location>
</feature>
<accession>A0A0H5BHD0</accession>
<dbReference type="InterPro" id="IPR011332">
    <property type="entry name" value="Ribosomal_zn-bd"/>
</dbReference>
<evidence type="ECO:0000256" key="2">
    <source>
        <dbReference type="ARBA" id="ARBA00022980"/>
    </source>
</evidence>